<sequence>MDSPPKLSGETLIVHHIPLVHCQVSGRRNGGSNSSGGTLKRSNPFSPPENLGLNRTTSLPEKDVFQREALLYSSLIHTSGSSMASHRGAQNGGGEEGKRTINVSDDSSVTSTHHLSPQALKWKEYRRRNPLGVERVCEPRRAATGQRTVRRNVDDCFSGDFVFLNVDFCLNFSNKLCQSAKPLQSDFFSDYFSLTEKPPEEFCLSPDTNMLSFCSSALVKAVNTAIDLIVAHFGTSRDPDVKAKLGNSWVSPNIGHLILKYLCPALHDVLQDGLKPYVLDLIIGQRRCQPWSLVEASTQLGPSTRVLHSLFSKVSQFPELNNTNMRINAFIFGLLNIQLLTLSVYIIDAHYNRWGLLPLSWGPCRPLFQELLLLLQPLSLLPFDLDLLFEPHLLQKGAEHLRRKELLCSVGGQRVRHSNRSTFELMRGWSTTVSDMVGNSGGEAKAERTVLRQEGTWPRMEVKRRNGSGLDVKKDRREMGVGQEDRRSRRQEEESEQGRHRQERQAGWWYQLMQSSQVYIDQSSERNKFLKVDKRKKSMMERRHAQAPPTREGVVEGAESQPQVEGYENSSVRGKPTWMGSPPASVLSPLLPPPAGQEQEQSQNLRWSRLFGSRGEGTQSRGRSQKTRPPSGWFSLDRSVLGFVAQTIGAGSGKKLEPPTAVTHTTTTCHPSNDKQLEVRALCDHVATEHGQLSFNKGDILRVHSRADPDWLICSLNSNHGIVPIIYVTLKSSEEEEQVEVE</sequence>
<evidence type="ECO:0000259" key="5">
    <source>
        <dbReference type="PROSITE" id="PS50826"/>
    </source>
</evidence>
<feature type="domain" description="RUN" evidence="5">
    <location>
        <begin position="253"/>
        <end position="390"/>
    </location>
</feature>
<dbReference type="AlphaFoldDB" id="A0A3P8WGP9"/>
<evidence type="ECO:0000256" key="1">
    <source>
        <dbReference type="ARBA" id="ARBA00022443"/>
    </source>
</evidence>
<dbReference type="PANTHER" id="PTHR15591:SF14">
    <property type="entry name" value="AP-4 COMPLEX ACCESSORY SUBUNIT RUSC2"/>
    <property type="match status" value="1"/>
</dbReference>
<dbReference type="InterPro" id="IPR004012">
    <property type="entry name" value="Run_dom"/>
</dbReference>
<proteinExistence type="predicted"/>
<feature type="compositionally biased region" description="Polar residues" evidence="3">
    <location>
        <begin position="101"/>
        <end position="115"/>
    </location>
</feature>
<dbReference type="InterPro" id="IPR036028">
    <property type="entry name" value="SH3-like_dom_sf"/>
</dbReference>
<feature type="region of interest" description="Disordered" evidence="3">
    <location>
        <begin position="532"/>
        <end position="633"/>
    </location>
</feature>
<reference evidence="6 7" key="1">
    <citation type="journal article" date="2014" name="Nat. Genet.">
        <title>Whole-genome sequence of a flatfish provides insights into ZW sex chromosome evolution and adaptation to a benthic lifestyle.</title>
        <authorList>
            <person name="Chen S."/>
            <person name="Zhang G."/>
            <person name="Shao C."/>
            <person name="Huang Q."/>
            <person name="Liu G."/>
            <person name="Zhang P."/>
            <person name="Song W."/>
            <person name="An N."/>
            <person name="Chalopin D."/>
            <person name="Volff J.N."/>
            <person name="Hong Y."/>
            <person name="Li Q."/>
            <person name="Sha Z."/>
            <person name="Zhou H."/>
            <person name="Xie M."/>
            <person name="Yu Q."/>
            <person name="Liu Y."/>
            <person name="Xiang H."/>
            <person name="Wang N."/>
            <person name="Wu K."/>
            <person name="Yang C."/>
            <person name="Zhou Q."/>
            <person name="Liao X."/>
            <person name="Yang L."/>
            <person name="Hu Q."/>
            <person name="Zhang J."/>
            <person name="Meng L."/>
            <person name="Jin L."/>
            <person name="Tian Y."/>
            <person name="Lian J."/>
            <person name="Yang J."/>
            <person name="Miao G."/>
            <person name="Liu S."/>
            <person name="Liang Z."/>
            <person name="Yan F."/>
            <person name="Li Y."/>
            <person name="Sun B."/>
            <person name="Zhang H."/>
            <person name="Zhang J."/>
            <person name="Zhu Y."/>
            <person name="Du M."/>
            <person name="Zhao Y."/>
            <person name="Schartl M."/>
            <person name="Tang Q."/>
            <person name="Wang J."/>
        </authorList>
    </citation>
    <scope>NUCLEOTIDE SEQUENCE</scope>
</reference>
<feature type="domain" description="SH3" evidence="4">
    <location>
        <begin position="674"/>
        <end position="733"/>
    </location>
</feature>
<feature type="region of interest" description="Disordered" evidence="3">
    <location>
        <begin position="650"/>
        <end position="670"/>
    </location>
</feature>
<dbReference type="SUPFAM" id="SSF50044">
    <property type="entry name" value="SH3-domain"/>
    <property type="match status" value="1"/>
</dbReference>
<protein>
    <recommendedName>
        <fullName evidence="8">SH3 domain-containing protein</fullName>
    </recommendedName>
</protein>
<reference evidence="6" key="3">
    <citation type="submission" date="2025-09" db="UniProtKB">
        <authorList>
            <consortium name="Ensembl"/>
        </authorList>
    </citation>
    <scope>IDENTIFICATION</scope>
</reference>
<dbReference type="GO" id="GO:0031410">
    <property type="term" value="C:cytoplasmic vesicle"/>
    <property type="evidence" value="ECO:0007669"/>
    <property type="project" value="TreeGrafter"/>
</dbReference>
<dbReference type="InterPro" id="IPR001452">
    <property type="entry name" value="SH3_domain"/>
</dbReference>
<dbReference type="InParanoid" id="A0A3P8WGP9"/>
<feature type="compositionally biased region" description="Polar residues" evidence="3">
    <location>
        <begin position="560"/>
        <end position="572"/>
    </location>
</feature>
<feature type="region of interest" description="Disordered" evidence="3">
    <location>
        <begin position="462"/>
        <end position="503"/>
    </location>
</feature>
<keyword evidence="7" id="KW-1185">Reference proteome</keyword>
<evidence type="ECO:0000313" key="7">
    <source>
        <dbReference type="Proteomes" id="UP000265120"/>
    </source>
</evidence>
<reference evidence="6" key="2">
    <citation type="submission" date="2025-08" db="UniProtKB">
        <authorList>
            <consortium name="Ensembl"/>
        </authorList>
    </citation>
    <scope>IDENTIFICATION</scope>
</reference>
<feature type="region of interest" description="Disordered" evidence="3">
    <location>
        <begin position="24"/>
        <end position="59"/>
    </location>
</feature>
<dbReference type="PANTHER" id="PTHR15591">
    <property type="entry name" value="RUN AND SH3 DOMAIN CONTAINING"/>
    <property type="match status" value="1"/>
</dbReference>
<dbReference type="PROSITE" id="PS50826">
    <property type="entry name" value="RUN"/>
    <property type="match status" value="1"/>
</dbReference>
<evidence type="ECO:0000256" key="3">
    <source>
        <dbReference type="SAM" id="MobiDB-lite"/>
    </source>
</evidence>
<dbReference type="Proteomes" id="UP000265120">
    <property type="component" value="Chromosome Z"/>
</dbReference>
<dbReference type="SMART" id="SM00593">
    <property type="entry name" value="RUN"/>
    <property type="match status" value="1"/>
</dbReference>
<evidence type="ECO:0000256" key="2">
    <source>
        <dbReference type="PROSITE-ProRule" id="PRU00192"/>
    </source>
</evidence>
<name>A0A3P8WGP9_CYNSE</name>
<dbReference type="STRING" id="244447.ENSCSEP00000024756"/>
<feature type="compositionally biased region" description="Basic and acidic residues" evidence="3">
    <location>
        <begin position="532"/>
        <end position="544"/>
    </location>
</feature>
<feature type="compositionally biased region" description="Basic and acidic residues" evidence="3">
    <location>
        <begin position="471"/>
        <end position="503"/>
    </location>
</feature>
<dbReference type="PROSITE" id="PS50002">
    <property type="entry name" value="SH3"/>
    <property type="match status" value="1"/>
</dbReference>
<dbReference type="Gene3D" id="1.20.58.900">
    <property type="match status" value="1"/>
</dbReference>
<evidence type="ECO:0000259" key="4">
    <source>
        <dbReference type="PROSITE" id="PS50002"/>
    </source>
</evidence>
<dbReference type="Pfam" id="PF02759">
    <property type="entry name" value="RUN"/>
    <property type="match status" value="1"/>
</dbReference>
<organism evidence="6 7">
    <name type="scientific">Cynoglossus semilaevis</name>
    <name type="common">Tongue sole</name>
    <dbReference type="NCBI Taxonomy" id="244447"/>
    <lineage>
        <taxon>Eukaryota</taxon>
        <taxon>Metazoa</taxon>
        <taxon>Chordata</taxon>
        <taxon>Craniata</taxon>
        <taxon>Vertebrata</taxon>
        <taxon>Euteleostomi</taxon>
        <taxon>Actinopterygii</taxon>
        <taxon>Neopterygii</taxon>
        <taxon>Teleostei</taxon>
        <taxon>Neoteleostei</taxon>
        <taxon>Acanthomorphata</taxon>
        <taxon>Carangaria</taxon>
        <taxon>Pleuronectiformes</taxon>
        <taxon>Pleuronectoidei</taxon>
        <taxon>Cynoglossidae</taxon>
        <taxon>Cynoglossinae</taxon>
        <taxon>Cynoglossus</taxon>
    </lineage>
</organism>
<accession>A0A3P8WGP9</accession>
<dbReference type="GeneTree" id="ENSGT00900000141033"/>
<keyword evidence="1 2" id="KW-0728">SH3 domain</keyword>
<evidence type="ECO:0000313" key="6">
    <source>
        <dbReference type="Ensembl" id="ENSCSEP00000024756.1"/>
    </source>
</evidence>
<dbReference type="InterPro" id="IPR047343">
    <property type="entry name" value="RUSC1_2"/>
</dbReference>
<dbReference type="InterPro" id="IPR037213">
    <property type="entry name" value="Run_dom_sf"/>
</dbReference>
<dbReference type="Ensembl" id="ENSCSET00000025088.1">
    <property type="protein sequence ID" value="ENSCSEP00000024756.1"/>
    <property type="gene ID" value="ENSCSEG00000015807.1"/>
</dbReference>
<dbReference type="Gene3D" id="2.30.30.40">
    <property type="entry name" value="SH3 Domains"/>
    <property type="match status" value="1"/>
</dbReference>
<dbReference type="OMA" id="LHTHEDI"/>
<evidence type="ECO:0008006" key="8">
    <source>
        <dbReference type="Google" id="ProtNLM"/>
    </source>
</evidence>
<feature type="compositionally biased region" description="Low complexity" evidence="3">
    <location>
        <begin position="25"/>
        <end position="37"/>
    </location>
</feature>
<feature type="region of interest" description="Disordered" evidence="3">
    <location>
        <begin position="81"/>
        <end position="115"/>
    </location>
</feature>
<dbReference type="SMART" id="SM00326">
    <property type="entry name" value="SH3"/>
    <property type="match status" value="1"/>
</dbReference>
<dbReference type="Pfam" id="PF14604">
    <property type="entry name" value="SH3_9"/>
    <property type="match status" value="1"/>
</dbReference>